<protein>
    <submittedName>
        <fullName evidence="1">Uncharacterized protein</fullName>
    </submittedName>
</protein>
<name>A0ABU6VUJ9_9FABA</name>
<organism evidence="1 2">
    <name type="scientific">Stylosanthes scabra</name>
    <dbReference type="NCBI Taxonomy" id="79078"/>
    <lineage>
        <taxon>Eukaryota</taxon>
        <taxon>Viridiplantae</taxon>
        <taxon>Streptophyta</taxon>
        <taxon>Embryophyta</taxon>
        <taxon>Tracheophyta</taxon>
        <taxon>Spermatophyta</taxon>
        <taxon>Magnoliopsida</taxon>
        <taxon>eudicotyledons</taxon>
        <taxon>Gunneridae</taxon>
        <taxon>Pentapetalae</taxon>
        <taxon>rosids</taxon>
        <taxon>fabids</taxon>
        <taxon>Fabales</taxon>
        <taxon>Fabaceae</taxon>
        <taxon>Papilionoideae</taxon>
        <taxon>50 kb inversion clade</taxon>
        <taxon>dalbergioids sensu lato</taxon>
        <taxon>Dalbergieae</taxon>
        <taxon>Pterocarpus clade</taxon>
        <taxon>Stylosanthes</taxon>
    </lineage>
</organism>
<accession>A0ABU6VUJ9</accession>
<sequence length="155" mass="17100">MVISQTHEELMFRGSGFQGYLDTVIVKILFVAGKADLMSIFHVSTSGVPGLRVSELLGYLLGSRTISVAGLPVKWSKVGGYLGPEIRRYCATGFLVYGCDLATGELTRGTWLRSYGGHLPESEQSFAREVIGERQEGHLKETPMLNVSRVFEVRE</sequence>
<keyword evidence="2" id="KW-1185">Reference proteome</keyword>
<dbReference type="Proteomes" id="UP001341840">
    <property type="component" value="Unassembled WGS sequence"/>
</dbReference>
<proteinExistence type="predicted"/>
<dbReference type="EMBL" id="JASCZI010152292">
    <property type="protein sequence ID" value="MED6175853.1"/>
    <property type="molecule type" value="Genomic_DNA"/>
</dbReference>
<evidence type="ECO:0000313" key="1">
    <source>
        <dbReference type="EMBL" id="MED6175853.1"/>
    </source>
</evidence>
<comment type="caution">
    <text evidence="1">The sequence shown here is derived from an EMBL/GenBank/DDBJ whole genome shotgun (WGS) entry which is preliminary data.</text>
</comment>
<evidence type="ECO:0000313" key="2">
    <source>
        <dbReference type="Proteomes" id="UP001341840"/>
    </source>
</evidence>
<gene>
    <name evidence="1" type="ORF">PIB30_082228</name>
</gene>
<reference evidence="1 2" key="1">
    <citation type="journal article" date="2023" name="Plants (Basel)">
        <title>Bridging the Gap: Combining Genomics and Transcriptomics Approaches to Understand Stylosanthes scabra, an Orphan Legume from the Brazilian Caatinga.</title>
        <authorList>
            <person name="Ferreira-Neto J.R.C."/>
            <person name="da Silva M.D."/>
            <person name="Binneck E."/>
            <person name="de Melo N.F."/>
            <person name="da Silva R.H."/>
            <person name="de Melo A.L.T.M."/>
            <person name="Pandolfi V."/>
            <person name="Bustamante F.O."/>
            <person name="Brasileiro-Vidal A.C."/>
            <person name="Benko-Iseppon A.M."/>
        </authorList>
    </citation>
    <scope>NUCLEOTIDE SEQUENCE [LARGE SCALE GENOMIC DNA]</scope>
    <source>
        <tissue evidence="1">Leaves</tissue>
    </source>
</reference>